<evidence type="ECO:0000313" key="2">
    <source>
        <dbReference type="Proteomes" id="UP000468901"/>
    </source>
</evidence>
<dbReference type="RefSeq" id="WP_152214714.1">
    <property type="nucleotide sequence ID" value="NZ_JBAQYD010000340.1"/>
</dbReference>
<dbReference type="Proteomes" id="UP000468901">
    <property type="component" value="Unassembled WGS sequence"/>
</dbReference>
<accession>A0A6N6VNR7</accession>
<name>A0A6N6VNR7_9HYPH</name>
<gene>
    <name evidence="1" type="ORF">F2P47_03250</name>
</gene>
<dbReference type="EMBL" id="WESC01000002">
    <property type="protein sequence ID" value="KAB7742292.1"/>
    <property type="molecule type" value="Genomic_DNA"/>
</dbReference>
<dbReference type="AlphaFoldDB" id="A0A6N6VNR7"/>
<evidence type="ECO:0000313" key="1">
    <source>
        <dbReference type="EMBL" id="KAB7742292.1"/>
    </source>
</evidence>
<comment type="caution">
    <text evidence="1">The sequence shown here is derived from an EMBL/GenBank/DDBJ whole genome shotgun (WGS) entry which is preliminary data.</text>
</comment>
<reference evidence="1 2" key="1">
    <citation type="submission" date="2019-09" db="EMBL/GenBank/DDBJ databases">
        <title>Parvibaculum sedimenti sp. nov., isolated from sediment.</title>
        <authorList>
            <person name="Wang Y."/>
        </authorList>
    </citation>
    <scope>NUCLEOTIDE SEQUENCE [LARGE SCALE GENOMIC DNA]</scope>
    <source>
        <strain evidence="1 2">HXT-9</strain>
    </source>
</reference>
<sequence length="73" mass="8826">MNMTARNSHPFSIDVPVRERRAGAIHIEPMMMWCSSVFRCEDWRPRNRREVVRFCFRSEDQAAQFAEAWRPRL</sequence>
<keyword evidence="2" id="KW-1185">Reference proteome</keyword>
<protein>
    <submittedName>
        <fullName evidence="1">Uncharacterized protein</fullName>
    </submittedName>
</protein>
<organism evidence="1 2">
    <name type="scientific">Parvibaculum sedimenti</name>
    <dbReference type="NCBI Taxonomy" id="2608632"/>
    <lineage>
        <taxon>Bacteria</taxon>
        <taxon>Pseudomonadati</taxon>
        <taxon>Pseudomonadota</taxon>
        <taxon>Alphaproteobacteria</taxon>
        <taxon>Hyphomicrobiales</taxon>
        <taxon>Parvibaculaceae</taxon>
        <taxon>Parvibaculum</taxon>
    </lineage>
</organism>
<proteinExistence type="predicted"/>